<dbReference type="AlphaFoldDB" id="A0A3N0GIZ8"/>
<proteinExistence type="predicted"/>
<evidence type="ECO:0000313" key="2">
    <source>
        <dbReference type="EMBL" id="RNM12443.1"/>
    </source>
</evidence>
<gene>
    <name evidence="2" type="ORF">EFL26_17515</name>
</gene>
<sequence length="68" mass="7821">MASQAELERQLERLRDDSSRYQAASEAALAELAWVIDYLSRNRRAHLARQLRRNRASILRALGSDAPR</sequence>
<name>A0A3N0GIZ8_9ACTN</name>
<feature type="coiled-coil region" evidence="1">
    <location>
        <begin position="4"/>
        <end position="31"/>
    </location>
</feature>
<dbReference type="RefSeq" id="WP_123224207.1">
    <property type="nucleotide sequence ID" value="NZ_RJSF01000044.1"/>
</dbReference>
<keyword evidence="1" id="KW-0175">Coiled coil</keyword>
<evidence type="ECO:0000313" key="3">
    <source>
        <dbReference type="Proteomes" id="UP000279994"/>
    </source>
</evidence>
<keyword evidence="3" id="KW-1185">Reference proteome</keyword>
<accession>A0A3N0GIZ8</accession>
<evidence type="ECO:0000256" key="1">
    <source>
        <dbReference type="SAM" id="Coils"/>
    </source>
</evidence>
<comment type="caution">
    <text evidence="2">The sequence shown here is derived from an EMBL/GenBank/DDBJ whole genome shotgun (WGS) entry which is preliminary data.</text>
</comment>
<protein>
    <submittedName>
        <fullName evidence="2">Uncharacterized protein</fullName>
    </submittedName>
</protein>
<dbReference type="Proteomes" id="UP000279994">
    <property type="component" value="Unassembled WGS sequence"/>
</dbReference>
<organism evidence="2 3">
    <name type="scientific">Nocardioides pocheonensis</name>
    <dbReference type="NCBI Taxonomy" id="661485"/>
    <lineage>
        <taxon>Bacteria</taxon>
        <taxon>Bacillati</taxon>
        <taxon>Actinomycetota</taxon>
        <taxon>Actinomycetes</taxon>
        <taxon>Propionibacteriales</taxon>
        <taxon>Nocardioidaceae</taxon>
        <taxon>Nocardioides</taxon>
    </lineage>
</organism>
<reference evidence="2 3" key="1">
    <citation type="submission" date="2018-11" db="EMBL/GenBank/DDBJ databases">
        <authorList>
            <person name="Li F."/>
        </authorList>
    </citation>
    <scope>NUCLEOTIDE SEQUENCE [LARGE SCALE GENOMIC DNA]</scope>
    <source>
        <strain evidence="2 3">Gsoil 818</strain>
    </source>
</reference>
<dbReference type="EMBL" id="RJSF01000044">
    <property type="protein sequence ID" value="RNM12443.1"/>
    <property type="molecule type" value="Genomic_DNA"/>
</dbReference>